<reference evidence="3" key="1">
    <citation type="journal article" date="2014" name="Front. Microbiol.">
        <title>High frequency of phylogenetically diverse reductive dehalogenase-homologous genes in deep subseafloor sedimentary metagenomes.</title>
        <authorList>
            <person name="Kawai M."/>
            <person name="Futagami T."/>
            <person name="Toyoda A."/>
            <person name="Takaki Y."/>
            <person name="Nishi S."/>
            <person name="Hori S."/>
            <person name="Arai W."/>
            <person name="Tsubouchi T."/>
            <person name="Morono Y."/>
            <person name="Uchiyama I."/>
            <person name="Ito T."/>
            <person name="Fujiyama A."/>
            <person name="Inagaki F."/>
            <person name="Takami H."/>
        </authorList>
    </citation>
    <scope>NUCLEOTIDE SEQUENCE</scope>
    <source>
        <strain evidence="3">Expedition CK06-06</strain>
    </source>
</reference>
<protein>
    <recommendedName>
        <fullName evidence="2">NAD-dependent epimerase/dehydratase domain-containing protein</fullName>
    </recommendedName>
</protein>
<feature type="domain" description="NAD-dependent epimerase/dehydratase" evidence="2">
    <location>
        <begin position="15"/>
        <end position="249"/>
    </location>
</feature>
<dbReference type="EMBL" id="BARW01000917">
    <property type="protein sequence ID" value="GAI70936.1"/>
    <property type="molecule type" value="Genomic_DNA"/>
</dbReference>
<dbReference type="InterPro" id="IPR036291">
    <property type="entry name" value="NAD(P)-bd_dom_sf"/>
</dbReference>
<dbReference type="Gene3D" id="3.40.50.720">
    <property type="entry name" value="NAD(P)-binding Rossmann-like Domain"/>
    <property type="match status" value="1"/>
</dbReference>
<dbReference type="AlphaFoldDB" id="X1RVG4"/>
<comment type="similarity">
    <text evidence="1">Belongs to the NAD(P)-dependent epimerase/dehydratase family.</text>
</comment>
<accession>X1RVG4</accession>
<dbReference type="SUPFAM" id="SSF51735">
    <property type="entry name" value="NAD(P)-binding Rossmann-fold domains"/>
    <property type="match status" value="1"/>
</dbReference>
<dbReference type="PRINTS" id="PR01713">
    <property type="entry name" value="NUCEPIMERASE"/>
</dbReference>
<dbReference type="Pfam" id="PF01370">
    <property type="entry name" value="Epimerase"/>
    <property type="match status" value="1"/>
</dbReference>
<dbReference type="InterPro" id="IPR001509">
    <property type="entry name" value="Epimerase_deHydtase"/>
</dbReference>
<gene>
    <name evidence="3" type="ORF">S12H4_03321</name>
</gene>
<organism evidence="3">
    <name type="scientific">marine sediment metagenome</name>
    <dbReference type="NCBI Taxonomy" id="412755"/>
    <lineage>
        <taxon>unclassified sequences</taxon>
        <taxon>metagenomes</taxon>
        <taxon>ecological metagenomes</taxon>
    </lineage>
</organism>
<sequence length="321" mass="36257">MDKKDVFSTLNGKRVFLTGATGFIGSHLLRRLIKEKCEVHISVRENSLLNRIKNVMDSCTCHTLDLTDFNSTKNLIKKLKPTIIFHLAAYGANYQQQDICQAVDVNIKVSVNLFKSYLENKLFRFVYTGTSLEYGCKSKSVSECSLPNPQSIYAITKFASVRLLSLMAKKAKQGNLVILRPFGVFGESEVNYKLFSQIINKLNKGLPLEMTEGEQIRDYIYIDDFIDACIRAAKITLTNANNVEIINIGSGKKTSIKDIAFKIAGQLGVNKDLLRFGALPYRPDEIMYSLANIKKAKKILNWEPKTSLEKGIKSMIRKYQT</sequence>
<evidence type="ECO:0000259" key="2">
    <source>
        <dbReference type="Pfam" id="PF01370"/>
    </source>
</evidence>
<proteinExistence type="inferred from homology"/>
<evidence type="ECO:0000256" key="1">
    <source>
        <dbReference type="ARBA" id="ARBA00007637"/>
    </source>
</evidence>
<evidence type="ECO:0000313" key="3">
    <source>
        <dbReference type="EMBL" id="GAI70936.1"/>
    </source>
</evidence>
<comment type="caution">
    <text evidence="3">The sequence shown here is derived from an EMBL/GenBank/DDBJ whole genome shotgun (WGS) entry which is preliminary data.</text>
</comment>
<dbReference type="PANTHER" id="PTHR43000">
    <property type="entry name" value="DTDP-D-GLUCOSE 4,6-DEHYDRATASE-RELATED"/>
    <property type="match status" value="1"/>
</dbReference>
<name>X1RVG4_9ZZZZ</name>